<dbReference type="RefSeq" id="WP_131150284.1">
    <property type="nucleotide sequence ID" value="NZ_SJTG01000001.1"/>
</dbReference>
<keyword evidence="1" id="KW-1133">Transmembrane helix</keyword>
<keyword evidence="3" id="KW-1185">Reference proteome</keyword>
<evidence type="ECO:0000256" key="1">
    <source>
        <dbReference type="SAM" id="Phobius"/>
    </source>
</evidence>
<evidence type="ECO:0000313" key="3">
    <source>
        <dbReference type="Proteomes" id="UP000291822"/>
    </source>
</evidence>
<evidence type="ECO:0000313" key="2">
    <source>
        <dbReference type="EMBL" id="TCI12935.1"/>
    </source>
</evidence>
<reference evidence="2 3" key="1">
    <citation type="submission" date="2019-02" db="EMBL/GenBank/DDBJ databases">
        <title>Dyella amyloliquefaciens sp. nov., isolated from forest soil.</title>
        <authorList>
            <person name="Gao Z.-H."/>
            <person name="Qiu L.-H."/>
        </authorList>
    </citation>
    <scope>NUCLEOTIDE SEQUENCE [LARGE SCALE GENOMIC DNA]</scope>
    <source>
        <strain evidence="2 3">KACC 12747</strain>
    </source>
</reference>
<proteinExistence type="predicted"/>
<dbReference type="AlphaFoldDB" id="A0A4R0YU45"/>
<keyword evidence="1" id="KW-0812">Transmembrane</keyword>
<sequence length="207" mass="22558">MKYSTHNDRDCARAWEAMPWVLQDVASEDQDQWLMEHMAQCEDCRAEFAQQSRLRQAMSLPSDVPVDVHAGLRRLMARLDAPQAESLPATRRTGWITRALAAAVVMQAIGIGALGMRLWSEPSAPGNFRTLSDPVVTTQAGAIHVVPETGMTLADWNALLQQQHLQIIAGPNDVGAYTLAPTNGRPADVASLRATKGIRLAEPALTP</sequence>
<dbReference type="InterPro" id="IPR041916">
    <property type="entry name" value="Anti_sigma_zinc_sf"/>
</dbReference>
<dbReference type="EMBL" id="SJTG01000001">
    <property type="protein sequence ID" value="TCI12935.1"/>
    <property type="molecule type" value="Genomic_DNA"/>
</dbReference>
<dbReference type="Gene3D" id="1.10.10.1320">
    <property type="entry name" value="Anti-sigma factor, zinc-finger domain"/>
    <property type="match status" value="1"/>
</dbReference>
<comment type="caution">
    <text evidence="2">The sequence shown here is derived from an EMBL/GenBank/DDBJ whole genome shotgun (WGS) entry which is preliminary data.</text>
</comment>
<keyword evidence="1" id="KW-0472">Membrane</keyword>
<gene>
    <name evidence="2" type="ORF">EZM97_06360</name>
</gene>
<name>A0A4R0YU45_9GAMM</name>
<feature type="transmembrane region" description="Helical" evidence="1">
    <location>
        <begin position="99"/>
        <end position="119"/>
    </location>
</feature>
<protein>
    <submittedName>
        <fullName evidence="2">Zf-HC2 domain-containing protein</fullName>
    </submittedName>
</protein>
<accession>A0A4R0YU45</accession>
<dbReference type="Proteomes" id="UP000291822">
    <property type="component" value="Unassembled WGS sequence"/>
</dbReference>
<organism evidence="2 3">
    <name type="scientific">Dyella soli</name>
    <dbReference type="NCBI Taxonomy" id="522319"/>
    <lineage>
        <taxon>Bacteria</taxon>
        <taxon>Pseudomonadati</taxon>
        <taxon>Pseudomonadota</taxon>
        <taxon>Gammaproteobacteria</taxon>
        <taxon>Lysobacterales</taxon>
        <taxon>Rhodanobacteraceae</taxon>
        <taxon>Dyella</taxon>
    </lineage>
</organism>